<accession>A0A329RQ87</accession>
<organism evidence="2 3">
    <name type="scientific">Phytophthora cactorum</name>
    <dbReference type="NCBI Taxonomy" id="29920"/>
    <lineage>
        <taxon>Eukaryota</taxon>
        <taxon>Sar</taxon>
        <taxon>Stramenopiles</taxon>
        <taxon>Oomycota</taxon>
        <taxon>Peronosporomycetes</taxon>
        <taxon>Peronosporales</taxon>
        <taxon>Peronosporaceae</taxon>
        <taxon>Phytophthora</taxon>
    </lineage>
</organism>
<evidence type="ECO:0000313" key="3">
    <source>
        <dbReference type="Proteomes" id="UP000251314"/>
    </source>
</evidence>
<evidence type="ECO:0000256" key="1">
    <source>
        <dbReference type="SAM" id="MobiDB-lite"/>
    </source>
</evidence>
<proteinExistence type="predicted"/>
<protein>
    <submittedName>
        <fullName evidence="2">Uncharacterized protein</fullName>
    </submittedName>
</protein>
<name>A0A329RQ87_9STRA</name>
<dbReference type="AlphaFoldDB" id="A0A329RQ87"/>
<reference evidence="2 3" key="1">
    <citation type="submission" date="2018-01" db="EMBL/GenBank/DDBJ databases">
        <title>Draft genome of the strawberry crown rot pathogen Phytophthora cactorum.</title>
        <authorList>
            <person name="Armitage A.D."/>
            <person name="Lysoe E."/>
            <person name="Nellist C.F."/>
            <person name="Harrison R.J."/>
            <person name="Brurberg M.B."/>
        </authorList>
    </citation>
    <scope>NUCLEOTIDE SEQUENCE [LARGE SCALE GENOMIC DNA]</scope>
    <source>
        <strain evidence="2 3">10300</strain>
    </source>
</reference>
<dbReference type="OrthoDB" id="129496at2759"/>
<dbReference type="VEuPathDB" id="FungiDB:PC110_g17776"/>
<gene>
    <name evidence="2" type="ORF">PC110_g17776</name>
</gene>
<sequence length="197" mass="22447">MDTDAAFLDEVSAILNTNGPYAPFQPVDEETLTMFNTFEDTSAPLDRLSTHGDFESSENLDEGRESKSRANKLRIQREKEALRKQRYQQRLKRERETLRRMVSDLSGRLEELQRARRGEKSSNVDEQNSPWRDLANQQLQQRYVAEMEQKKLVVAVGVQASYINTLRRALPDDPSTTTTSATTASSQDINTLATCCL</sequence>
<keyword evidence="3" id="KW-1185">Reference proteome</keyword>
<feature type="region of interest" description="Disordered" evidence="1">
    <location>
        <begin position="43"/>
        <end position="73"/>
    </location>
</feature>
<evidence type="ECO:0000313" key="2">
    <source>
        <dbReference type="EMBL" id="RAW25816.1"/>
    </source>
</evidence>
<dbReference type="Proteomes" id="UP000251314">
    <property type="component" value="Unassembled WGS sequence"/>
</dbReference>
<feature type="region of interest" description="Disordered" evidence="1">
    <location>
        <begin position="111"/>
        <end position="132"/>
    </location>
</feature>
<comment type="caution">
    <text evidence="2">The sequence shown here is derived from an EMBL/GenBank/DDBJ whole genome shotgun (WGS) entry which is preliminary data.</text>
</comment>
<dbReference type="EMBL" id="MJFZ01000709">
    <property type="protein sequence ID" value="RAW25816.1"/>
    <property type="molecule type" value="Genomic_DNA"/>
</dbReference>
<feature type="compositionally biased region" description="Basic and acidic residues" evidence="1">
    <location>
        <begin position="111"/>
        <end position="123"/>
    </location>
</feature>